<feature type="binding site" evidence="7">
    <location>
        <position position="259"/>
    </location>
    <ligand>
        <name>ATP</name>
        <dbReference type="ChEBI" id="CHEBI:30616"/>
    </ligand>
</feature>
<evidence type="ECO:0000313" key="10">
    <source>
        <dbReference type="Proteomes" id="UP000020077"/>
    </source>
</evidence>
<evidence type="ECO:0000256" key="1">
    <source>
        <dbReference type="ARBA" id="ARBA00005187"/>
    </source>
</evidence>
<comment type="catalytic activity">
    <reaction evidence="6">
        <text>L-aspartate + L-glutamine + ATP + H2O = L-asparagine + L-glutamate + AMP + diphosphate + H(+)</text>
        <dbReference type="Rhea" id="RHEA:12228"/>
        <dbReference type="ChEBI" id="CHEBI:15377"/>
        <dbReference type="ChEBI" id="CHEBI:15378"/>
        <dbReference type="ChEBI" id="CHEBI:29985"/>
        <dbReference type="ChEBI" id="CHEBI:29991"/>
        <dbReference type="ChEBI" id="CHEBI:30616"/>
        <dbReference type="ChEBI" id="CHEBI:33019"/>
        <dbReference type="ChEBI" id="CHEBI:58048"/>
        <dbReference type="ChEBI" id="CHEBI:58359"/>
        <dbReference type="ChEBI" id="CHEBI:456215"/>
        <dbReference type="EC" id="6.3.5.4"/>
    </reaction>
</comment>
<evidence type="ECO:0000256" key="4">
    <source>
        <dbReference type="ARBA" id="ARBA00022741"/>
    </source>
</evidence>
<dbReference type="PROSITE" id="PS51278">
    <property type="entry name" value="GATASE_TYPE_2"/>
    <property type="match status" value="1"/>
</dbReference>
<keyword evidence="5 7" id="KW-0067">ATP-binding</keyword>
<reference evidence="9 10" key="1">
    <citation type="submission" date="2014-02" db="EMBL/GenBank/DDBJ databases">
        <title>Expanding our view of genomic diversity in Candidatus Accumulibacter clades.</title>
        <authorList>
            <person name="Skennerton C.T."/>
            <person name="Barr J.J."/>
            <person name="Slater F.R."/>
            <person name="Bond P.L."/>
            <person name="Tyson G.W."/>
        </authorList>
    </citation>
    <scope>NUCLEOTIDE SEQUENCE [LARGE SCALE GENOMIC DNA]</scope>
    <source>
        <strain evidence="10">BA-91</strain>
    </source>
</reference>
<dbReference type="Gene3D" id="3.40.50.620">
    <property type="entry name" value="HUPs"/>
    <property type="match status" value="1"/>
</dbReference>
<proteinExistence type="inferred from homology"/>
<sequence length="622" mass="69800">MAKICGFISDDVRPEAVDVTLQAMLGTMKHDDREHREFCFPFAGGGLAILQSNVLGISNLAWTTDRARCVALSGQIVDHDRGDGELGVRRGDGTGRPDSEFLLAALEKHGLDALPGLKGEFAAAYYDGPGRSLTIATDAQGFYPLYYYAGRGGLWFASEVKAILQVIEPWEQGQDWEAWADFFYIGHMMGQRTLVRGISMLDSGQWVRFRQGAVTSQKYHDFTQVGLIDPTEVSTEKIASLFTQAVARRVRKGIPNTVLLSGGFDSRFTLGALASLGAEIRAVSMAHDDEHRGLDGALAQRAAALLGIECELRPSRSGYYASGDWLNVYHILDGMVPNRNLFISQVYPELRTDMGMVWDSLALDLSFGGYHGYSTNDEVNLSRFIAEASTQRDILKSVLQPEIFAALDARFEERIRAEFEKIPESESRFILFLLQNRVRRRTAVNPYQAYASQVEAVTPTVDADFLGYLLSIPNGMKLGHKLYIQTLKEHFPKLLKTPVCSAGEIFFAMSDPGLIARHFDWKFLAKTQLAKYPVAYRFARKFQTDNSPLSENDLVTQKALKDADFDRPFYRSAALREAFAKYCQGATEHRRLFLSVYYLELWHRMFFDRNSSQLDVAPTRPA</sequence>
<dbReference type="InterPro" id="IPR006426">
    <property type="entry name" value="Asn_synth_AEB"/>
</dbReference>
<dbReference type="InterPro" id="IPR001962">
    <property type="entry name" value="Asn_synthase"/>
</dbReference>
<dbReference type="InterPro" id="IPR029055">
    <property type="entry name" value="Ntn_hydrolases_N"/>
</dbReference>
<evidence type="ECO:0000256" key="2">
    <source>
        <dbReference type="ARBA" id="ARBA00005752"/>
    </source>
</evidence>
<dbReference type="PANTHER" id="PTHR43284">
    <property type="entry name" value="ASPARAGINE SYNTHETASE (GLUTAMINE-HYDROLYZING)"/>
    <property type="match status" value="1"/>
</dbReference>
<dbReference type="GO" id="GO:0004066">
    <property type="term" value="F:asparagine synthase (glutamine-hydrolyzing) activity"/>
    <property type="evidence" value="ECO:0007669"/>
    <property type="project" value="UniProtKB-EC"/>
</dbReference>
<feature type="domain" description="Glutamine amidotransferase type-2" evidence="8">
    <location>
        <begin position="5"/>
        <end position="212"/>
    </location>
</feature>
<gene>
    <name evidence="9" type="primary">asnB_2</name>
    <name evidence="9" type="ORF">AW09_001467</name>
</gene>
<protein>
    <recommendedName>
        <fullName evidence="3">asparagine synthase (glutamine-hydrolyzing)</fullName>
        <ecNumber evidence="3">6.3.5.4</ecNumber>
    </recommendedName>
</protein>
<dbReference type="SUPFAM" id="SSF52402">
    <property type="entry name" value="Adenine nucleotide alpha hydrolases-like"/>
    <property type="match status" value="1"/>
</dbReference>
<dbReference type="PIRSF" id="PIRSF001589">
    <property type="entry name" value="Asn_synthetase_glu-h"/>
    <property type="match status" value="1"/>
</dbReference>
<dbReference type="InterPro" id="IPR017932">
    <property type="entry name" value="GATase_2_dom"/>
</dbReference>
<evidence type="ECO:0000256" key="3">
    <source>
        <dbReference type="ARBA" id="ARBA00012737"/>
    </source>
</evidence>
<dbReference type="AlphaFoldDB" id="A0A080LZ41"/>
<dbReference type="Pfam" id="PF13537">
    <property type="entry name" value="GATase_7"/>
    <property type="match status" value="1"/>
</dbReference>
<evidence type="ECO:0000313" key="9">
    <source>
        <dbReference type="EMBL" id="KFB73280.1"/>
    </source>
</evidence>
<evidence type="ECO:0000256" key="7">
    <source>
        <dbReference type="PIRSR" id="PIRSR001589-2"/>
    </source>
</evidence>
<dbReference type="PANTHER" id="PTHR43284:SF1">
    <property type="entry name" value="ASPARAGINE SYNTHETASE"/>
    <property type="match status" value="1"/>
</dbReference>
<comment type="similarity">
    <text evidence="2">Belongs to the asparagine synthetase family.</text>
</comment>
<evidence type="ECO:0000256" key="6">
    <source>
        <dbReference type="ARBA" id="ARBA00048741"/>
    </source>
</evidence>
<dbReference type="SUPFAM" id="SSF56235">
    <property type="entry name" value="N-terminal nucleophile aminohydrolases (Ntn hydrolases)"/>
    <property type="match status" value="1"/>
</dbReference>
<evidence type="ECO:0000259" key="8">
    <source>
        <dbReference type="PROSITE" id="PS51278"/>
    </source>
</evidence>
<dbReference type="EMBL" id="JDVG02000253">
    <property type="protein sequence ID" value="KFB73280.1"/>
    <property type="molecule type" value="Genomic_DNA"/>
</dbReference>
<dbReference type="Pfam" id="PF00733">
    <property type="entry name" value="Asn_synthase"/>
    <property type="match status" value="1"/>
</dbReference>
<keyword evidence="9" id="KW-0436">Ligase</keyword>
<dbReference type="GO" id="GO:0005524">
    <property type="term" value="F:ATP binding"/>
    <property type="evidence" value="ECO:0007669"/>
    <property type="project" value="UniProtKB-KW"/>
</dbReference>
<feature type="binding site" evidence="7">
    <location>
        <position position="98"/>
    </location>
    <ligand>
        <name>L-glutamine</name>
        <dbReference type="ChEBI" id="CHEBI:58359"/>
    </ligand>
</feature>
<dbReference type="Gene3D" id="3.60.20.10">
    <property type="entry name" value="Glutamine Phosphoribosylpyrophosphate, subunit 1, domain 1"/>
    <property type="match status" value="1"/>
</dbReference>
<name>A0A080LZ41_9PROT</name>
<keyword evidence="4 7" id="KW-0547">Nucleotide-binding</keyword>
<accession>A0A080LZ41</accession>
<organism evidence="9 10">
    <name type="scientific">Candidatus Accumulibacter phosphatis</name>
    <dbReference type="NCBI Taxonomy" id="327160"/>
    <lineage>
        <taxon>Bacteria</taxon>
        <taxon>Pseudomonadati</taxon>
        <taxon>Pseudomonadota</taxon>
        <taxon>Betaproteobacteria</taxon>
        <taxon>Candidatus Accumulibacter</taxon>
    </lineage>
</organism>
<comment type="caution">
    <text evidence="9">The sequence shown here is derived from an EMBL/GenBank/DDBJ whole genome shotgun (WGS) entry which is preliminary data.</text>
</comment>
<dbReference type="EC" id="6.3.5.4" evidence="3"/>
<dbReference type="Proteomes" id="UP000020077">
    <property type="component" value="Unassembled WGS sequence"/>
</dbReference>
<dbReference type="GO" id="GO:0006529">
    <property type="term" value="P:asparagine biosynthetic process"/>
    <property type="evidence" value="ECO:0007669"/>
    <property type="project" value="InterPro"/>
</dbReference>
<evidence type="ECO:0000256" key="5">
    <source>
        <dbReference type="ARBA" id="ARBA00022840"/>
    </source>
</evidence>
<dbReference type="InterPro" id="IPR014729">
    <property type="entry name" value="Rossmann-like_a/b/a_fold"/>
</dbReference>
<comment type="pathway">
    <text evidence="1">Amino-acid biosynthesis; L-asparagine biosynthesis; L-asparagine from L-aspartate (L-Gln route): step 1/1.</text>
</comment>
<dbReference type="InterPro" id="IPR051786">
    <property type="entry name" value="ASN_synthetase/amidase"/>
</dbReference>